<dbReference type="AlphaFoldDB" id="A0A5E4RKR3"/>
<protein>
    <submittedName>
        <fullName evidence="3">ATPase</fullName>
    </submittedName>
</protein>
<evidence type="ECO:0000256" key="2">
    <source>
        <dbReference type="SAM" id="MobiDB-lite"/>
    </source>
</evidence>
<evidence type="ECO:0000313" key="4">
    <source>
        <dbReference type="Proteomes" id="UP000414233"/>
    </source>
</evidence>
<organism evidence="3 4">
    <name type="scientific">Pandoraea terrae</name>
    <dbReference type="NCBI Taxonomy" id="1537710"/>
    <lineage>
        <taxon>Bacteria</taxon>
        <taxon>Pseudomonadati</taxon>
        <taxon>Pseudomonadota</taxon>
        <taxon>Betaproteobacteria</taxon>
        <taxon>Burkholderiales</taxon>
        <taxon>Burkholderiaceae</taxon>
        <taxon>Pandoraea</taxon>
    </lineage>
</organism>
<keyword evidence="1" id="KW-0175">Coiled coil</keyword>
<evidence type="ECO:0000256" key="1">
    <source>
        <dbReference type="SAM" id="Coils"/>
    </source>
</evidence>
<sequence>MLTDLEHLTEKIEQLVVVSQRFHQHNQALLSELERARAECEETRGAAEQLRQERDALRLQRDQLAAKIDEAQVRLNAILEKLPNNSQSEGQMDLLGAPGGESA</sequence>
<dbReference type="OrthoDB" id="9101190at2"/>
<keyword evidence="4" id="KW-1185">Reference proteome</keyword>
<dbReference type="Proteomes" id="UP000414233">
    <property type="component" value="Unassembled WGS sequence"/>
</dbReference>
<name>A0A5E4RKR3_9BURK</name>
<reference evidence="3 4" key="1">
    <citation type="submission" date="2019-08" db="EMBL/GenBank/DDBJ databases">
        <authorList>
            <person name="Peeters C."/>
        </authorList>
    </citation>
    <scope>NUCLEOTIDE SEQUENCE [LARGE SCALE GENOMIC DNA]</scope>
    <source>
        <strain evidence="3 4">LMG 30175</strain>
    </source>
</reference>
<accession>A0A5E4RKR3</accession>
<gene>
    <name evidence="3" type="ORF">PTE30175_00201</name>
</gene>
<feature type="coiled-coil region" evidence="1">
    <location>
        <begin position="26"/>
        <end position="81"/>
    </location>
</feature>
<dbReference type="RefSeq" id="WP_150695186.1">
    <property type="nucleotide sequence ID" value="NZ_CABPRZ010000001.1"/>
</dbReference>
<dbReference type="EMBL" id="CABPRZ010000001">
    <property type="protein sequence ID" value="VVD63114.1"/>
    <property type="molecule type" value="Genomic_DNA"/>
</dbReference>
<proteinExistence type="predicted"/>
<feature type="region of interest" description="Disordered" evidence="2">
    <location>
        <begin position="81"/>
        <end position="103"/>
    </location>
</feature>
<evidence type="ECO:0000313" key="3">
    <source>
        <dbReference type="EMBL" id="VVD63114.1"/>
    </source>
</evidence>